<evidence type="ECO:0000313" key="3">
    <source>
        <dbReference type="Proteomes" id="UP001153148"/>
    </source>
</evidence>
<evidence type="ECO:0000256" key="1">
    <source>
        <dbReference type="SAM" id="MobiDB-lite"/>
    </source>
</evidence>
<protein>
    <submittedName>
        <fullName evidence="2">Uncharacterized protein</fullName>
    </submittedName>
</protein>
<keyword evidence="3" id="KW-1185">Reference proteome</keyword>
<name>A0ABN7NX20_TIMPD</name>
<organism evidence="2 3">
    <name type="scientific">Timema podura</name>
    <name type="common">Walking stick</name>
    <dbReference type="NCBI Taxonomy" id="61482"/>
    <lineage>
        <taxon>Eukaryota</taxon>
        <taxon>Metazoa</taxon>
        <taxon>Ecdysozoa</taxon>
        <taxon>Arthropoda</taxon>
        <taxon>Hexapoda</taxon>
        <taxon>Insecta</taxon>
        <taxon>Pterygota</taxon>
        <taxon>Neoptera</taxon>
        <taxon>Polyneoptera</taxon>
        <taxon>Phasmatodea</taxon>
        <taxon>Timematodea</taxon>
        <taxon>Timematoidea</taxon>
        <taxon>Timematidae</taxon>
        <taxon>Timema</taxon>
    </lineage>
</organism>
<sequence length="129" mass="14431">MHLRTDFLSTRHCPYRLGSWDTIQFLWVFKKAPPIAMGFPPSLFADSSGKNYSLPYHHLPGEKAPPGIEPQYHELVHPTEIRTSISPSTVVWLNTTGALANYATEAGNNNNNNNKDPSFTIVKTGSYKD</sequence>
<reference evidence="2" key="1">
    <citation type="submission" date="2021-03" db="EMBL/GenBank/DDBJ databases">
        <authorList>
            <person name="Tran Van P."/>
        </authorList>
    </citation>
    <scope>NUCLEOTIDE SEQUENCE</scope>
</reference>
<comment type="caution">
    <text evidence="2">The sequence shown here is derived from an EMBL/GenBank/DDBJ whole genome shotgun (WGS) entry which is preliminary data.</text>
</comment>
<evidence type="ECO:0000313" key="2">
    <source>
        <dbReference type="EMBL" id="CAG2057653.1"/>
    </source>
</evidence>
<dbReference type="Proteomes" id="UP001153148">
    <property type="component" value="Unassembled WGS sequence"/>
</dbReference>
<dbReference type="EMBL" id="CAJPIN010005786">
    <property type="protein sequence ID" value="CAG2057653.1"/>
    <property type="molecule type" value="Genomic_DNA"/>
</dbReference>
<gene>
    <name evidence="2" type="ORF">TPAB3V08_LOCUS4630</name>
</gene>
<accession>A0ABN7NX20</accession>
<proteinExistence type="predicted"/>
<feature type="region of interest" description="Disordered" evidence="1">
    <location>
        <begin position="105"/>
        <end position="129"/>
    </location>
</feature>